<evidence type="ECO:0000256" key="3">
    <source>
        <dbReference type="ARBA" id="ARBA00022801"/>
    </source>
</evidence>
<dbReference type="Pfam" id="PF02633">
    <property type="entry name" value="Creatininase"/>
    <property type="match status" value="1"/>
</dbReference>
<dbReference type="PANTHER" id="PTHR35005:SF1">
    <property type="entry name" value="2-AMINO-5-FORMYLAMINO-6-RIBOSYLAMINOPYRIMIDIN-4(3H)-ONE 5'-MONOPHOSPHATE DEFORMYLASE"/>
    <property type="match status" value="1"/>
</dbReference>
<dbReference type="OrthoDB" id="9801445at2"/>
<protein>
    <submittedName>
        <fullName evidence="6">Creatinine amidohydrolase</fullName>
    </submittedName>
</protein>
<gene>
    <name evidence="6" type="ORF">SAMN02982989_1132</name>
</gene>
<dbReference type="InterPro" id="IPR003785">
    <property type="entry name" value="Creatininase/forma_Hydrolase"/>
</dbReference>
<proteinExistence type="inferred from homology"/>
<sequence length="264" mass="28574">MTKVAIKDMTFVEFRERLAEKPVIVIPLGSQEEQGPHAPMGDYMLSEKLAELVGEASGALIAPTIPFGYADVFRCVPGGIQLRAGTFCALLEDAITAFLDHGLTHIVLFNGHTGNTALIDQTVRGFKQSHGIIIPSINIWKAIPVSLWHRLHGDLGEKAGGHGADPITSVYYHLFPDLMRPDLIEKSSANKAFGLETSGLSAVRYGEAEVLVPLDVFDVNEHGLIGGDAGLSNAGIGKEFTDYIVSHASGFIRHFRQHDSRGFS</sequence>
<dbReference type="SUPFAM" id="SSF102215">
    <property type="entry name" value="Creatininase"/>
    <property type="match status" value="1"/>
</dbReference>
<dbReference type="InterPro" id="IPR024087">
    <property type="entry name" value="Creatininase-like_sf"/>
</dbReference>
<keyword evidence="4" id="KW-0862">Zinc</keyword>
<evidence type="ECO:0000313" key="7">
    <source>
        <dbReference type="Proteomes" id="UP000192903"/>
    </source>
</evidence>
<evidence type="ECO:0000313" key="6">
    <source>
        <dbReference type="EMBL" id="SMF60875.1"/>
    </source>
</evidence>
<dbReference type="PANTHER" id="PTHR35005">
    <property type="entry name" value="3-DEHYDRO-SCYLLO-INOSOSE HYDROLASE"/>
    <property type="match status" value="1"/>
</dbReference>
<name>A0A1X7FY32_9HYPH</name>
<dbReference type="AlphaFoldDB" id="A0A1X7FY32"/>
<organism evidence="6 7">
    <name type="scientific">Xaviernesmea oryzae</name>
    <dbReference type="NCBI Taxonomy" id="464029"/>
    <lineage>
        <taxon>Bacteria</taxon>
        <taxon>Pseudomonadati</taxon>
        <taxon>Pseudomonadota</taxon>
        <taxon>Alphaproteobacteria</taxon>
        <taxon>Hyphomicrobiales</taxon>
        <taxon>Rhizobiaceae</taxon>
        <taxon>Rhizobium/Agrobacterium group</taxon>
        <taxon>Xaviernesmea</taxon>
    </lineage>
</organism>
<comment type="cofactor">
    <cofactor evidence="1">
        <name>Zn(2+)</name>
        <dbReference type="ChEBI" id="CHEBI:29105"/>
    </cofactor>
</comment>
<keyword evidence="2" id="KW-0479">Metal-binding</keyword>
<dbReference type="Proteomes" id="UP000192903">
    <property type="component" value="Unassembled WGS sequence"/>
</dbReference>
<evidence type="ECO:0000256" key="4">
    <source>
        <dbReference type="ARBA" id="ARBA00022833"/>
    </source>
</evidence>
<evidence type="ECO:0000256" key="2">
    <source>
        <dbReference type="ARBA" id="ARBA00022723"/>
    </source>
</evidence>
<dbReference type="GO" id="GO:0009231">
    <property type="term" value="P:riboflavin biosynthetic process"/>
    <property type="evidence" value="ECO:0007669"/>
    <property type="project" value="TreeGrafter"/>
</dbReference>
<comment type="similarity">
    <text evidence="5">Belongs to the creatininase superfamily.</text>
</comment>
<evidence type="ECO:0000256" key="5">
    <source>
        <dbReference type="ARBA" id="ARBA00024029"/>
    </source>
</evidence>
<evidence type="ECO:0000256" key="1">
    <source>
        <dbReference type="ARBA" id="ARBA00001947"/>
    </source>
</evidence>
<keyword evidence="3 6" id="KW-0378">Hydrolase</keyword>
<dbReference type="GO" id="GO:0016811">
    <property type="term" value="F:hydrolase activity, acting on carbon-nitrogen (but not peptide) bonds, in linear amides"/>
    <property type="evidence" value="ECO:0007669"/>
    <property type="project" value="TreeGrafter"/>
</dbReference>
<dbReference type="Gene3D" id="3.40.50.10310">
    <property type="entry name" value="Creatininase"/>
    <property type="match status" value="1"/>
</dbReference>
<dbReference type="RefSeq" id="WP_085423989.1">
    <property type="nucleotide sequence ID" value="NZ_FXAF01000008.1"/>
</dbReference>
<dbReference type="STRING" id="464029.SAMN02982989_1132"/>
<dbReference type="EMBL" id="FXAF01000008">
    <property type="protein sequence ID" value="SMF60875.1"/>
    <property type="molecule type" value="Genomic_DNA"/>
</dbReference>
<dbReference type="GO" id="GO:0046872">
    <property type="term" value="F:metal ion binding"/>
    <property type="evidence" value="ECO:0007669"/>
    <property type="project" value="UniProtKB-KW"/>
</dbReference>
<keyword evidence="7" id="KW-1185">Reference proteome</keyword>
<reference evidence="7" key="1">
    <citation type="submission" date="2017-04" db="EMBL/GenBank/DDBJ databases">
        <authorList>
            <person name="Varghese N."/>
            <person name="Submissions S."/>
        </authorList>
    </citation>
    <scope>NUCLEOTIDE SEQUENCE [LARGE SCALE GENOMIC DNA]</scope>
    <source>
        <strain evidence="7">B4P</strain>
    </source>
</reference>
<accession>A0A1X7FY32</accession>